<proteinExistence type="predicted"/>
<organism evidence="3 4">
    <name type="scientific">Lactiplantibacillus mudanjiangensis</name>
    <dbReference type="NCBI Taxonomy" id="1296538"/>
    <lineage>
        <taxon>Bacteria</taxon>
        <taxon>Bacillati</taxon>
        <taxon>Bacillota</taxon>
        <taxon>Bacilli</taxon>
        <taxon>Lactobacillales</taxon>
        <taxon>Lactobacillaceae</taxon>
        <taxon>Lactiplantibacillus</taxon>
    </lineage>
</organism>
<dbReference type="EMBL" id="UYIG01000079">
    <property type="protein sequence ID" value="VDG27979.1"/>
    <property type="molecule type" value="Genomic_DNA"/>
</dbReference>
<keyword evidence="1" id="KW-0472">Membrane</keyword>
<dbReference type="InterPro" id="IPR050706">
    <property type="entry name" value="Cyclic-di-GMP_PDE-like"/>
</dbReference>
<dbReference type="InterPro" id="IPR001633">
    <property type="entry name" value="EAL_dom"/>
</dbReference>
<accession>A0A660E4U8</accession>
<dbReference type="PROSITE" id="PS50883">
    <property type="entry name" value="EAL"/>
    <property type="match status" value="1"/>
</dbReference>
<evidence type="ECO:0000313" key="4">
    <source>
        <dbReference type="Proteomes" id="UP000289996"/>
    </source>
</evidence>
<sequence length="273" mass="32196">MSLAQLETVLLWATLVIAIVFIVTIIVYYWYSRKNSNNYLENDAIELRYFIQKQVDYHEQITGYECLLRQHNADRSWSLPKALDSLPLQRVIFLLDDTFKSLPTEPITLSINLEYDQIISPDFRYFVRWAISRIEPMQLAIEYTPKYQPKHINKPLLRRRIREAKQYGMSFSIDNVGSDLADLKQIEWLLSDVDSLKCSMRSFRKDDPAVWLDLNLQFWNKLSQDHHIELILMGIENDADAKLAEQLNIRVRQGYRFGRPVDPEQHATLNSKD</sequence>
<dbReference type="PANTHER" id="PTHR33121:SF70">
    <property type="entry name" value="SIGNALING PROTEIN YKOW"/>
    <property type="match status" value="1"/>
</dbReference>
<dbReference type="SUPFAM" id="SSF141868">
    <property type="entry name" value="EAL domain-like"/>
    <property type="match status" value="1"/>
</dbReference>
<dbReference type="AlphaFoldDB" id="A0A660E4U8"/>
<protein>
    <submittedName>
        <fullName evidence="3">Diguanylate cyclase [Lactobacillus sp.]</fullName>
    </submittedName>
</protein>
<dbReference type="GO" id="GO:0071111">
    <property type="term" value="F:cyclic-guanylate-specific phosphodiesterase activity"/>
    <property type="evidence" value="ECO:0007669"/>
    <property type="project" value="InterPro"/>
</dbReference>
<dbReference type="InterPro" id="IPR035919">
    <property type="entry name" value="EAL_sf"/>
</dbReference>
<keyword evidence="4" id="KW-1185">Reference proteome</keyword>
<evidence type="ECO:0000256" key="1">
    <source>
        <dbReference type="SAM" id="Phobius"/>
    </source>
</evidence>
<gene>
    <name evidence="3" type="ORF">MUDAN_MDHGFNIF_02787</name>
</gene>
<keyword evidence="1" id="KW-0812">Transmembrane</keyword>
<evidence type="ECO:0000313" key="3">
    <source>
        <dbReference type="EMBL" id="VDG27979.1"/>
    </source>
</evidence>
<dbReference type="OrthoDB" id="2247423at2"/>
<name>A0A660E4U8_9LACO</name>
<keyword evidence="1" id="KW-1133">Transmembrane helix</keyword>
<feature type="transmembrane region" description="Helical" evidence="1">
    <location>
        <begin position="9"/>
        <end position="31"/>
    </location>
</feature>
<dbReference type="RefSeq" id="WP_130843489.1">
    <property type="nucleotide sequence ID" value="NZ_BJDY01000002.1"/>
</dbReference>
<dbReference type="SMART" id="SM00052">
    <property type="entry name" value="EAL"/>
    <property type="match status" value="1"/>
</dbReference>
<dbReference type="PANTHER" id="PTHR33121">
    <property type="entry name" value="CYCLIC DI-GMP PHOSPHODIESTERASE PDEF"/>
    <property type="match status" value="1"/>
</dbReference>
<dbReference type="Proteomes" id="UP000289996">
    <property type="component" value="Unassembled WGS sequence"/>
</dbReference>
<dbReference type="Pfam" id="PF00563">
    <property type="entry name" value="EAL"/>
    <property type="match status" value="1"/>
</dbReference>
<dbReference type="Gene3D" id="3.20.20.450">
    <property type="entry name" value="EAL domain"/>
    <property type="match status" value="1"/>
</dbReference>
<evidence type="ECO:0000259" key="2">
    <source>
        <dbReference type="PROSITE" id="PS50883"/>
    </source>
</evidence>
<feature type="domain" description="EAL" evidence="2">
    <location>
        <begin position="29"/>
        <end position="273"/>
    </location>
</feature>
<reference evidence="3 4" key="1">
    <citation type="submission" date="2018-11" db="EMBL/GenBank/DDBJ databases">
        <authorList>
            <person name="Wuyts S."/>
        </authorList>
    </citation>
    <scope>NUCLEOTIDE SEQUENCE [LARGE SCALE GENOMIC DNA]</scope>
    <source>
        <strain evidence="3">Lactobacillus mudanjiangensis AMBF249</strain>
    </source>
</reference>